<dbReference type="InterPro" id="IPR029063">
    <property type="entry name" value="SAM-dependent_MTases_sf"/>
</dbReference>
<evidence type="ECO:0000313" key="1">
    <source>
        <dbReference type="EMBL" id="MFD2872298.1"/>
    </source>
</evidence>
<sequence>MKAVSNRKNFRELYNSTIFTNIYKRNAWGGKKGEFYSGAGSHNAYIDEYAGIVSDFVIRHNINDIVEIGCGDFNVSNAILNKLNNSDYRFTYTGYDVVKPLIAQNTSKYGSSTVKFVCKDSCVGTVKTGDLLIIRQVLQHLSNKSIKQIIDKFKNYKYIIFTEHQPADKYNAIIKPNINQPSSAENRLRFKSAVYLDKAPFNCVVHSKLFSIMEWVYGMEAYINTFLIKN</sequence>
<dbReference type="Proteomes" id="UP001597557">
    <property type="component" value="Unassembled WGS sequence"/>
</dbReference>
<accession>A0ABW5YAI6</accession>
<reference evidence="2" key="1">
    <citation type="journal article" date="2019" name="Int. J. Syst. Evol. Microbiol.">
        <title>The Global Catalogue of Microorganisms (GCM) 10K type strain sequencing project: providing services to taxonomists for standard genome sequencing and annotation.</title>
        <authorList>
            <consortium name="The Broad Institute Genomics Platform"/>
            <consortium name="The Broad Institute Genome Sequencing Center for Infectious Disease"/>
            <person name="Wu L."/>
            <person name="Ma J."/>
        </authorList>
    </citation>
    <scope>NUCLEOTIDE SEQUENCE [LARGE SCALE GENOMIC DNA]</scope>
    <source>
        <strain evidence="2">KCTC 22437</strain>
    </source>
</reference>
<gene>
    <name evidence="1" type="ORF">ACFS5N_07465</name>
</gene>
<evidence type="ECO:0008006" key="3">
    <source>
        <dbReference type="Google" id="ProtNLM"/>
    </source>
</evidence>
<keyword evidence="2" id="KW-1185">Reference proteome</keyword>
<organism evidence="1 2">
    <name type="scientific">Mucilaginibacter ximonensis</name>
    <dbReference type="NCBI Taxonomy" id="538021"/>
    <lineage>
        <taxon>Bacteria</taxon>
        <taxon>Pseudomonadati</taxon>
        <taxon>Bacteroidota</taxon>
        <taxon>Sphingobacteriia</taxon>
        <taxon>Sphingobacteriales</taxon>
        <taxon>Sphingobacteriaceae</taxon>
        <taxon>Mucilaginibacter</taxon>
    </lineage>
</organism>
<dbReference type="EMBL" id="JBHUPD010000001">
    <property type="protein sequence ID" value="MFD2872298.1"/>
    <property type="molecule type" value="Genomic_DNA"/>
</dbReference>
<protein>
    <recommendedName>
        <fullName evidence="3">Methyltransferase family protein</fullName>
    </recommendedName>
</protein>
<dbReference type="RefSeq" id="WP_377183793.1">
    <property type="nucleotide sequence ID" value="NZ_JBHUPD010000001.1"/>
</dbReference>
<dbReference type="SUPFAM" id="SSF53335">
    <property type="entry name" value="S-adenosyl-L-methionine-dependent methyltransferases"/>
    <property type="match status" value="1"/>
</dbReference>
<comment type="caution">
    <text evidence="1">The sequence shown here is derived from an EMBL/GenBank/DDBJ whole genome shotgun (WGS) entry which is preliminary data.</text>
</comment>
<dbReference type="Gene3D" id="3.40.50.150">
    <property type="entry name" value="Vaccinia Virus protein VP39"/>
    <property type="match status" value="1"/>
</dbReference>
<proteinExistence type="predicted"/>
<evidence type="ECO:0000313" key="2">
    <source>
        <dbReference type="Proteomes" id="UP001597557"/>
    </source>
</evidence>
<name>A0ABW5YAI6_9SPHI</name>